<evidence type="ECO:0000313" key="2">
    <source>
        <dbReference type="EMBL" id="GIZ49159.1"/>
    </source>
</evidence>
<feature type="region of interest" description="Disordered" evidence="1">
    <location>
        <begin position="303"/>
        <end position="334"/>
    </location>
</feature>
<evidence type="ECO:0000256" key="1">
    <source>
        <dbReference type="SAM" id="MobiDB-lite"/>
    </source>
</evidence>
<dbReference type="OrthoDB" id="3641881at2759"/>
<name>A0A9P3FLJ0_9PEZI</name>
<evidence type="ECO:0000313" key="3">
    <source>
        <dbReference type="Proteomes" id="UP000825890"/>
    </source>
</evidence>
<keyword evidence="3" id="KW-1185">Reference proteome</keyword>
<protein>
    <submittedName>
        <fullName evidence="2">Uncharacterized protein</fullName>
    </submittedName>
</protein>
<gene>
    <name evidence="2" type="ORF">CKM354_001219500</name>
</gene>
<proteinExistence type="predicted"/>
<feature type="compositionally biased region" description="Polar residues" evidence="1">
    <location>
        <begin position="310"/>
        <end position="320"/>
    </location>
</feature>
<accession>A0A9P3FLJ0</accession>
<dbReference type="EMBL" id="BOLY01000009">
    <property type="protein sequence ID" value="GIZ49159.1"/>
    <property type="molecule type" value="Genomic_DNA"/>
</dbReference>
<organism evidence="2 3">
    <name type="scientific">Cercospora kikuchii</name>
    <dbReference type="NCBI Taxonomy" id="84275"/>
    <lineage>
        <taxon>Eukaryota</taxon>
        <taxon>Fungi</taxon>
        <taxon>Dikarya</taxon>
        <taxon>Ascomycota</taxon>
        <taxon>Pezizomycotina</taxon>
        <taxon>Dothideomycetes</taxon>
        <taxon>Dothideomycetidae</taxon>
        <taxon>Mycosphaerellales</taxon>
        <taxon>Mycosphaerellaceae</taxon>
        <taxon>Cercospora</taxon>
    </lineage>
</organism>
<dbReference type="AlphaFoldDB" id="A0A9P3FLJ0"/>
<reference evidence="2 3" key="1">
    <citation type="submission" date="2021-01" db="EMBL/GenBank/DDBJ databases">
        <title>Cercospora kikuchii MAFF 305040 whole genome shotgun sequence.</title>
        <authorList>
            <person name="Kashiwa T."/>
            <person name="Suzuki T."/>
        </authorList>
    </citation>
    <scope>NUCLEOTIDE SEQUENCE [LARGE SCALE GENOMIC DNA]</scope>
    <source>
        <strain evidence="2 3">MAFF 305040</strain>
    </source>
</reference>
<feature type="compositionally biased region" description="Basic and acidic residues" evidence="1">
    <location>
        <begin position="321"/>
        <end position="334"/>
    </location>
</feature>
<dbReference type="GeneID" id="68297770"/>
<dbReference type="Proteomes" id="UP000825890">
    <property type="component" value="Unassembled WGS sequence"/>
</dbReference>
<dbReference type="RefSeq" id="XP_044663646.1">
    <property type="nucleotide sequence ID" value="XM_044807711.1"/>
</dbReference>
<comment type="caution">
    <text evidence="2">The sequence shown here is derived from an EMBL/GenBank/DDBJ whole genome shotgun (WGS) entry which is preliminary data.</text>
</comment>
<sequence length="334" mass="37897">MLQNPGKWTSILHKDTGFVDYLCYFAVIEGLQETMINMFKLETVPDNAYWRSKVATGLLLAEDILALDYNADACLNLFFKFWNLRSAERTRLKTQQQPHGTTHVPGLAKYDLLRGSEVKLRVMLTRYDAPLGLWKTDPTLYERFLQYCMHDMPREGKLSPEEVDWTHSDLQLYHPAGCNEGPAIELLKKYAKQGQYAFLPDKARHGPHIAQSIAKFVRRTADVAEANSNMVAARWVFNTFEQEYTNAAPRSLERMEGMARMLGPYATYVQQRLFNASMRTVAASKKLLSDKVGRAPAVQVASDPTAHAANFQNTLGTAPTESRKREPQKRGFGL</sequence>